<proteinExistence type="predicted"/>
<protein>
    <submittedName>
        <fullName evidence="1">Uncharacterized protein</fullName>
    </submittedName>
</protein>
<reference evidence="1" key="1">
    <citation type="submission" date="2020-11" db="EMBL/GenBank/DDBJ databases">
        <authorList>
            <consortium name="DOE Joint Genome Institute"/>
            <person name="Ahrendt S."/>
            <person name="Riley R."/>
            <person name="Andreopoulos W."/>
            <person name="Labutti K."/>
            <person name="Pangilinan J."/>
            <person name="Ruiz-Duenas F.J."/>
            <person name="Barrasa J.M."/>
            <person name="Sanchez-Garcia M."/>
            <person name="Camarero S."/>
            <person name="Miyauchi S."/>
            <person name="Serrano A."/>
            <person name="Linde D."/>
            <person name="Babiker R."/>
            <person name="Drula E."/>
            <person name="Ayuso-Fernandez I."/>
            <person name="Pacheco R."/>
            <person name="Padilla G."/>
            <person name="Ferreira P."/>
            <person name="Barriuso J."/>
            <person name="Kellner H."/>
            <person name="Castanera R."/>
            <person name="Alfaro M."/>
            <person name="Ramirez L."/>
            <person name="Pisabarro A.G."/>
            <person name="Kuo A."/>
            <person name="Tritt A."/>
            <person name="Lipzen A."/>
            <person name="He G."/>
            <person name="Yan M."/>
            <person name="Ng V."/>
            <person name="Cullen D."/>
            <person name="Martin F."/>
            <person name="Rosso M.-N."/>
            <person name="Henrissat B."/>
            <person name="Hibbett D."/>
            <person name="Martinez A.T."/>
            <person name="Grigoriev I.V."/>
        </authorList>
    </citation>
    <scope>NUCLEOTIDE SEQUENCE</scope>
    <source>
        <strain evidence="1">AH 40177</strain>
    </source>
</reference>
<dbReference type="Proteomes" id="UP000772434">
    <property type="component" value="Unassembled WGS sequence"/>
</dbReference>
<evidence type="ECO:0000313" key="2">
    <source>
        <dbReference type="Proteomes" id="UP000772434"/>
    </source>
</evidence>
<name>A0A9P5PGQ3_9AGAR</name>
<accession>A0A9P5PGQ3</accession>
<gene>
    <name evidence="1" type="ORF">BDP27DRAFT_103870</name>
</gene>
<keyword evidence="2" id="KW-1185">Reference proteome</keyword>
<organism evidence="1 2">
    <name type="scientific">Rhodocollybia butyracea</name>
    <dbReference type="NCBI Taxonomy" id="206335"/>
    <lineage>
        <taxon>Eukaryota</taxon>
        <taxon>Fungi</taxon>
        <taxon>Dikarya</taxon>
        <taxon>Basidiomycota</taxon>
        <taxon>Agaricomycotina</taxon>
        <taxon>Agaricomycetes</taxon>
        <taxon>Agaricomycetidae</taxon>
        <taxon>Agaricales</taxon>
        <taxon>Marasmiineae</taxon>
        <taxon>Omphalotaceae</taxon>
        <taxon>Rhodocollybia</taxon>
    </lineage>
</organism>
<comment type="caution">
    <text evidence="1">The sequence shown here is derived from an EMBL/GenBank/DDBJ whole genome shotgun (WGS) entry which is preliminary data.</text>
</comment>
<dbReference type="AlphaFoldDB" id="A0A9P5PGQ3"/>
<dbReference type="EMBL" id="JADNRY010000110">
    <property type="protein sequence ID" value="KAF9065046.1"/>
    <property type="molecule type" value="Genomic_DNA"/>
</dbReference>
<sequence length="191" mass="21582">MTSFHAGIMLTPHPFPDAQVVPLWFPSFTSSSTSGRGMVCTTGADGVVGATWYDLQITQIRVSTPPRLQKRRMRTHYEVCGGTSGGLCIDCTAWYDLNAMKIIRCLRRVRQIIMHLVIVGKPNFLLARGRVIRVCRRHLGWMNDEESVTVLPVTHFIPLPNWVAQVCSAFHHKDSSNIHYSKALTQNFYPL</sequence>
<evidence type="ECO:0000313" key="1">
    <source>
        <dbReference type="EMBL" id="KAF9065046.1"/>
    </source>
</evidence>